<proteinExistence type="predicted"/>
<reference evidence="4" key="1">
    <citation type="journal article" date="2019" name="Int. J. Syst. Evol. Microbiol.">
        <title>The Global Catalogue of Microorganisms (GCM) 10K type strain sequencing project: providing services to taxonomists for standard genome sequencing and annotation.</title>
        <authorList>
            <consortium name="The Broad Institute Genomics Platform"/>
            <consortium name="The Broad Institute Genome Sequencing Center for Infectious Disease"/>
            <person name="Wu L."/>
            <person name="Ma J."/>
        </authorList>
    </citation>
    <scope>NUCLEOTIDE SEQUENCE [LARGE SCALE GENOMIC DNA]</scope>
    <source>
        <strain evidence="4">JCM 17214</strain>
    </source>
</reference>
<keyword evidence="4" id="KW-1185">Reference proteome</keyword>
<accession>A0ABP7NVR2</accession>
<keyword evidence="1" id="KW-0732">Signal</keyword>
<comment type="caution">
    <text evidence="3">The sequence shown here is derived from an EMBL/GenBank/DDBJ whole genome shotgun (WGS) entry which is preliminary data.</text>
</comment>
<evidence type="ECO:0000313" key="3">
    <source>
        <dbReference type="EMBL" id="GAA3955145.1"/>
    </source>
</evidence>
<protein>
    <recommendedName>
        <fullName evidence="2">Outer membrane protein beta-barrel domain-containing protein</fullName>
    </recommendedName>
</protein>
<feature type="domain" description="Outer membrane protein beta-barrel" evidence="2">
    <location>
        <begin position="24"/>
        <end position="205"/>
    </location>
</feature>
<dbReference type="Pfam" id="PF13568">
    <property type="entry name" value="OMP_b-brl_2"/>
    <property type="match status" value="1"/>
</dbReference>
<evidence type="ECO:0000259" key="2">
    <source>
        <dbReference type="Pfam" id="PF13568"/>
    </source>
</evidence>
<dbReference type="Proteomes" id="UP001499909">
    <property type="component" value="Unassembled WGS sequence"/>
</dbReference>
<evidence type="ECO:0000256" key="1">
    <source>
        <dbReference type="SAM" id="SignalP"/>
    </source>
</evidence>
<feature type="chain" id="PRO_5047201283" description="Outer membrane protein beta-barrel domain-containing protein" evidence="1">
    <location>
        <begin position="24"/>
        <end position="233"/>
    </location>
</feature>
<name>A0ABP7NVR2_9BACT</name>
<dbReference type="InterPro" id="IPR025665">
    <property type="entry name" value="Beta-barrel_OMP_2"/>
</dbReference>
<evidence type="ECO:0000313" key="4">
    <source>
        <dbReference type="Proteomes" id="UP001499909"/>
    </source>
</evidence>
<dbReference type="EMBL" id="BAABDH010000113">
    <property type="protein sequence ID" value="GAA3955145.1"/>
    <property type="molecule type" value="Genomic_DNA"/>
</dbReference>
<dbReference type="RefSeq" id="WP_345117912.1">
    <property type="nucleotide sequence ID" value="NZ_BAABDH010000113.1"/>
</dbReference>
<feature type="signal peptide" evidence="1">
    <location>
        <begin position="1"/>
        <end position="23"/>
    </location>
</feature>
<sequence length="233" mass="24838">MNKNLQIGWLAVLLSAGATTAHAQVSFGPRVGLNLADISQDYKDLNDEPDTKLYLGGQVGLSLHMRFGNLALQPSVLLSQKGIKRDDSQTAFGITVKTTGTERLNYLEVPVNLVYTTGGKEGFQVFLGPYAGLGLGGKYDVTRTAVSGATGSYTEAGEVKFASKAGTTAKTDYVRSLDFGLNAGVGYKVGPVQMQLGYGLGLSNLVPNDSNDKAPEDEINNRVIQLSVAYFFE</sequence>
<organism evidence="3 4">
    <name type="scientific">Hymenobacter algoricola</name>
    <dbReference type="NCBI Taxonomy" id="486267"/>
    <lineage>
        <taxon>Bacteria</taxon>
        <taxon>Pseudomonadati</taxon>
        <taxon>Bacteroidota</taxon>
        <taxon>Cytophagia</taxon>
        <taxon>Cytophagales</taxon>
        <taxon>Hymenobacteraceae</taxon>
        <taxon>Hymenobacter</taxon>
    </lineage>
</organism>
<gene>
    <name evidence="3" type="ORF">GCM10022406_40810</name>
</gene>